<evidence type="ECO:0000259" key="4">
    <source>
        <dbReference type="PROSITE" id="PS50405"/>
    </source>
</evidence>
<dbReference type="InterPro" id="IPR010987">
    <property type="entry name" value="Glutathione-S-Trfase_C-like"/>
</dbReference>
<dbReference type="Proteomes" id="UP000070444">
    <property type="component" value="Unassembled WGS sequence"/>
</dbReference>
<dbReference type="Gene3D" id="1.20.1050.10">
    <property type="match status" value="1"/>
</dbReference>
<accession>A0A137PDW8</accession>
<evidence type="ECO:0000313" key="5">
    <source>
        <dbReference type="EMBL" id="KXN73131.1"/>
    </source>
</evidence>
<dbReference type="SUPFAM" id="SSF52833">
    <property type="entry name" value="Thioredoxin-like"/>
    <property type="match status" value="1"/>
</dbReference>
<evidence type="ECO:0000256" key="2">
    <source>
        <dbReference type="RuleBase" id="RU003494"/>
    </source>
</evidence>
<evidence type="ECO:0000313" key="6">
    <source>
        <dbReference type="Proteomes" id="UP000070444"/>
    </source>
</evidence>
<dbReference type="PANTHER" id="PTHR44051">
    <property type="entry name" value="GLUTATHIONE S-TRANSFERASE-RELATED"/>
    <property type="match status" value="1"/>
</dbReference>
<dbReference type="Pfam" id="PF00043">
    <property type="entry name" value="GST_C"/>
    <property type="match status" value="1"/>
</dbReference>
<comment type="similarity">
    <text evidence="1 2">Belongs to the GST superfamily.</text>
</comment>
<dbReference type="InterPro" id="IPR004045">
    <property type="entry name" value="Glutathione_S-Trfase_N"/>
</dbReference>
<dbReference type="PROSITE" id="PS50405">
    <property type="entry name" value="GST_CTER"/>
    <property type="match status" value="1"/>
</dbReference>
<dbReference type="CDD" id="cd03048">
    <property type="entry name" value="GST_N_Ure2p_like"/>
    <property type="match status" value="1"/>
</dbReference>
<dbReference type="SFLD" id="SFLDG01151">
    <property type="entry name" value="Main.2:_Nu-like"/>
    <property type="match status" value="1"/>
</dbReference>
<dbReference type="PROSITE" id="PS50404">
    <property type="entry name" value="GST_NTER"/>
    <property type="match status" value="1"/>
</dbReference>
<keyword evidence="5" id="KW-0808">Transferase</keyword>
<reference evidence="5 6" key="1">
    <citation type="journal article" date="2015" name="Genome Biol. Evol.">
        <title>Phylogenomic analyses indicate that early fungi evolved digesting cell walls of algal ancestors of land plants.</title>
        <authorList>
            <person name="Chang Y."/>
            <person name="Wang S."/>
            <person name="Sekimoto S."/>
            <person name="Aerts A.L."/>
            <person name="Choi C."/>
            <person name="Clum A."/>
            <person name="LaButti K.M."/>
            <person name="Lindquist E.A."/>
            <person name="Yee Ngan C."/>
            <person name="Ohm R.A."/>
            <person name="Salamov A.A."/>
            <person name="Grigoriev I.V."/>
            <person name="Spatafora J.W."/>
            <person name="Berbee M.L."/>
        </authorList>
    </citation>
    <scope>NUCLEOTIDE SEQUENCE [LARGE SCALE GENOMIC DNA]</scope>
    <source>
        <strain evidence="5 6">NRRL 28638</strain>
    </source>
</reference>
<dbReference type="SUPFAM" id="SSF47616">
    <property type="entry name" value="GST C-terminal domain-like"/>
    <property type="match status" value="1"/>
</dbReference>
<dbReference type="OMA" id="DSREHWE"/>
<dbReference type="InterPro" id="IPR036249">
    <property type="entry name" value="Thioredoxin-like_sf"/>
</dbReference>
<keyword evidence="6" id="KW-1185">Reference proteome</keyword>
<evidence type="ECO:0000259" key="3">
    <source>
        <dbReference type="PROSITE" id="PS50404"/>
    </source>
</evidence>
<protein>
    <submittedName>
        <fullName evidence="5">Glutathione S-transferase GstA</fullName>
    </submittedName>
</protein>
<dbReference type="InterPro" id="IPR004046">
    <property type="entry name" value="GST_C"/>
</dbReference>
<proteinExistence type="inferred from homology"/>
<dbReference type="OrthoDB" id="422574at2759"/>
<dbReference type="InterPro" id="IPR036282">
    <property type="entry name" value="Glutathione-S-Trfase_C_sf"/>
</dbReference>
<dbReference type="SFLD" id="SFLDS00019">
    <property type="entry name" value="Glutathione_Transferase_(cytos"/>
    <property type="match status" value="1"/>
</dbReference>
<dbReference type="Gene3D" id="3.40.30.10">
    <property type="entry name" value="Glutaredoxin"/>
    <property type="match status" value="1"/>
</dbReference>
<dbReference type="GO" id="GO:0016740">
    <property type="term" value="F:transferase activity"/>
    <property type="evidence" value="ECO:0007669"/>
    <property type="project" value="UniProtKB-KW"/>
</dbReference>
<dbReference type="PANTHER" id="PTHR44051:SF8">
    <property type="entry name" value="GLUTATHIONE S-TRANSFERASE GSTA"/>
    <property type="match status" value="1"/>
</dbReference>
<dbReference type="AlphaFoldDB" id="A0A137PDW8"/>
<organism evidence="5 6">
    <name type="scientific">Conidiobolus coronatus (strain ATCC 28846 / CBS 209.66 / NRRL 28638)</name>
    <name type="common">Delacroixia coronata</name>
    <dbReference type="NCBI Taxonomy" id="796925"/>
    <lineage>
        <taxon>Eukaryota</taxon>
        <taxon>Fungi</taxon>
        <taxon>Fungi incertae sedis</taxon>
        <taxon>Zoopagomycota</taxon>
        <taxon>Entomophthoromycotina</taxon>
        <taxon>Entomophthoromycetes</taxon>
        <taxon>Entomophthorales</taxon>
        <taxon>Ancylistaceae</taxon>
        <taxon>Conidiobolus</taxon>
    </lineage>
</organism>
<feature type="domain" description="GST N-terminal" evidence="3">
    <location>
        <begin position="3"/>
        <end position="87"/>
    </location>
</feature>
<dbReference type="Pfam" id="PF02798">
    <property type="entry name" value="GST_N"/>
    <property type="match status" value="1"/>
</dbReference>
<sequence>MVNSNITLYTADSANGWKISIALELLKLNYTVKELNIAKNEQKEAWYLKINPNGRVPAIVDHSNDDFKVIESGAILHYLVQRYDTEHKLWPKDLKLQSEVLQWVFFQVGGVGPMQGQAAHFGIYAPERIQYGIDRYLNETKRLFSVLETKLEGHDFIAADQLSIADLALFPWVSLAYRFAIDLTEYPNLNTWVERLDKIPEVVKGLDVPVPNNEYRFVRADPAKVKEELAKWSPDFYATN</sequence>
<name>A0A137PDW8_CONC2</name>
<dbReference type="EMBL" id="KQ964441">
    <property type="protein sequence ID" value="KXN73131.1"/>
    <property type="molecule type" value="Genomic_DNA"/>
</dbReference>
<gene>
    <name evidence="5" type="ORF">CONCODRAFT_36119</name>
</gene>
<evidence type="ECO:0000256" key="1">
    <source>
        <dbReference type="ARBA" id="ARBA00007409"/>
    </source>
</evidence>
<feature type="domain" description="GST C-terminal" evidence="4">
    <location>
        <begin position="93"/>
        <end position="217"/>
    </location>
</feature>
<dbReference type="InterPro" id="IPR040079">
    <property type="entry name" value="Glutathione_S-Trfase"/>
</dbReference>
<dbReference type="STRING" id="796925.A0A137PDW8"/>
<dbReference type="SFLD" id="SFLDG00358">
    <property type="entry name" value="Main_(cytGST)"/>
    <property type="match status" value="1"/>
</dbReference>